<dbReference type="PANTHER" id="PTHR22691">
    <property type="entry name" value="YEAST SPT2-RELATED"/>
    <property type="match status" value="1"/>
</dbReference>
<feature type="compositionally biased region" description="Pro residues" evidence="3">
    <location>
        <begin position="229"/>
        <end position="238"/>
    </location>
</feature>
<feature type="compositionally biased region" description="Basic and acidic residues" evidence="3">
    <location>
        <begin position="309"/>
        <end position="323"/>
    </location>
</feature>
<organism evidence="4 5">
    <name type="scientific">Cladophialophora carrionii</name>
    <dbReference type="NCBI Taxonomy" id="86049"/>
    <lineage>
        <taxon>Eukaryota</taxon>
        <taxon>Fungi</taxon>
        <taxon>Dikarya</taxon>
        <taxon>Ascomycota</taxon>
        <taxon>Pezizomycotina</taxon>
        <taxon>Eurotiomycetes</taxon>
        <taxon>Chaetothyriomycetidae</taxon>
        <taxon>Chaetothyriales</taxon>
        <taxon>Herpotrichiellaceae</taxon>
        <taxon>Cladophialophora</taxon>
    </lineage>
</organism>
<sequence length="351" mass="37974">MSLFSDIVNSIGGDKSPAPPKLPARPLSVNGVRPVSDVSKIGSRLGVPAVPSPLNGVKRKAEDGSPKLPEKLIRPNPISTTTNRVTHRPAAPPLNAPKPANEKSEKCSSAPRPKLDATADVPTRVGAASVPPPTKPAKGPAKGSYAELMARAKQAQTEKAQQSQVGMIKHQPTHRERVSKVAERRRQEEEKAKGGKEKPGSSRPTPGGKQQVKSRSVSPAKRTDQPRVPKAPRPPLHAPPSSSYKGTMGITSGRAAKPPPKRRRYDEYLGTDEEDVSDDMGGYGEDEEDDYGSDGSSDMEAGLDDLDAEEQRALKAAKEEDARELALENQLKREKEEKRKRLMALADKRRK</sequence>
<dbReference type="Proteomes" id="UP000094526">
    <property type="component" value="Unassembled WGS sequence"/>
</dbReference>
<dbReference type="SMART" id="SM00784">
    <property type="entry name" value="SPT2"/>
    <property type="match status" value="1"/>
</dbReference>
<comment type="caution">
    <text evidence="4">The sequence shown here is derived from an EMBL/GenBank/DDBJ whole genome shotgun (WGS) entry which is preliminary data.</text>
</comment>
<evidence type="ECO:0000256" key="1">
    <source>
        <dbReference type="ARBA" id="ARBA00006461"/>
    </source>
</evidence>
<accession>A0A1C1D0G4</accession>
<protein>
    <recommendedName>
        <fullName evidence="6">SPT2 chromatin protein</fullName>
    </recommendedName>
</protein>
<evidence type="ECO:0000313" key="4">
    <source>
        <dbReference type="EMBL" id="OCT54120.1"/>
    </source>
</evidence>
<dbReference type="GO" id="GO:0042393">
    <property type="term" value="F:histone binding"/>
    <property type="evidence" value="ECO:0007669"/>
    <property type="project" value="TreeGrafter"/>
</dbReference>
<dbReference type="AlphaFoldDB" id="A0A1C1D0G4"/>
<dbReference type="GO" id="GO:0005730">
    <property type="term" value="C:nucleolus"/>
    <property type="evidence" value="ECO:0007669"/>
    <property type="project" value="TreeGrafter"/>
</dbReference>
<dbReference type="GO" id="GO:0006360">
    <property type="term" value="P:transcription by RNA polymerase I"/>
    <property type="evidence" value="ECO:0007669"/>
    <property type="project" value="TreeGrafter"/>
</dbReference>
<feature type="region of interest" description="Disordered" evidence="3">
    <location>
        <begin position="1"/>
        <end position="323"/>
    </location>
</feature>
<dbReference type="EMBL" id="LGRB01000006">
    <property type="protein sequence ID" value="OCT54120.1"/>
    <property type="molecule type" value="Genomic_DNA"/>
</dbReference>
<feature type="compositionally biased region" description="Basic and acidic residues" evidence="3">
    <location>
        <begin position="59"/>
        <end position="73"/>
    </location>
</feature>
<dbReference type="Pfam" id="PF08243">
    <property type="entry name" value="SPT2"/>
    <property type="match status" value="1"/>
</dbReference>
<dbReference type="InterPro" id="IPR013256">
    <property type="entry name" value="Chromatin_SPT2"/>
</dbReference>
<feature type="compositionally biased region" description="Polar residues" evidence="3">
    <location>
        <begin position="154"/>
        <end position="165"/>
    </location>
</feature>
<keyword evidence="5" id="KW-1185">Reference proteome</keyword>
<dbReference type="OrthoDB" id="5430658at2759"/>
<evidence type="ECO:0000313" key="5">
    <source>
        <dbReference type="Proteomes" id="UP000094526"/>
    </source>
</evidence>
<evidence type="ECO:0008006" key="6">
    <source>
        <dbReference type="Google" id="ProtNLM"/>
    </source>
</evidence>
<dbReference type="STRING" id="86049.A0A1C1D0G4"/>
<dbReference type="VEuPathDB" id="FungiDB:G647_02578"/>
<dbReference type="PANTHER" id="PTHR22691:SF8">
    <property type="entry name" value="PROTEIN SPT2 HOMOLOG"/>
    <property type="match status" value="1"/>
</dbReference>
<feature type="compositionally biased region" description="Basic and acidic residues" evidence="3">
    <location>
        <begin position="173"/>
        <end position="200"/>
    </location>
</feature>
<dbReference type="eggNOG" id="ENOG502SCZV">
    <property type="taxonomic scope" value="Eukaryota"/>
</dbReference>
<keyword evidence="2" id="KW-0175">Coiled coil</keyword>
<evidence type="ECO:0000256" key="2">
    <source>
        <dbReference type="ARBA" id="ARBA00023054"/>
    </source>
</evidence>
<dbReference type="VEuPathDB" id="FungiDB:CLCR_00190"/>
<dbReference type="GO" id="GO:0003677">
    <property type="term" value="F:DNA binding"/>
    <property type="evidence" value="ECO:0007669"/>
    <property type="project" value="TreeGrafter"/>
</dbReference>
<reference evidence="5" key="1">
    <citation type="submission" date="2015-07" db="EMBL/GenBank/DDBJ databases">
        <authorList>
            <person name="Teixeira M.M."/>
            <person name="Souza R.C."/>
            <person name="Almeida L.G."/>
            <person name="Vicente V.A."/>
            <person name="de Hoog S."/>
            <person name="Bocca A.L."/>
            <person name="de Almeida S.R."/>
            <person name="Vasconcelos A.T."/>
            <person name="Felipe M.S."/>
        </authorList>
    </citation>
    <scope>NUCLEOTIDE SEQUENCE [LARGE SCALE GENOMIC DNA]</scope>
    <source>
        <strain evidence="5">KSF</strain>
    </source>
</reference>
<name>A0A1C1D0G4_9EURO</name>
<comment type="similarity">
    <text evidence="1">Belongs to the SPT2 family.</text>
</comment>
<evidence type="ECO:0000256" key="3">
    <source>
        <dbReference type="SAM" id="MobiDB-lite"/>
    </source>
</evidence>
<proteinExistence type="inferred from homology"/>
<dbReference type="GO" id="GO:0006334">
    <property type="term" value="P:nucleosome assembly"/>
    <property type="evidence" value="ECO:0007669"/>
    <property type="project" value="TreeGrafter"/>
</dbReference>
<gene>
    <name evidence="4" type="ORF">CLCR_00190</name>
</gene>
<feature type="compositionally biased region" description="Acidic residues" evidence="3">
    <location>
        <begin position="269"/>
        <end position="292"/>
    </location>
</feature>